<evidence type="ECO:0000313" key="2">
    <source>
        <dbReference type="EMBL" id="GAA1749902.1"/>
    </source>
</evidence>
<accession>A0ABP4W9Q9</accession>
<dbReference type="Proteomes" id="UP001501057">
    <property type="component" value="Unassembled WGS sequence"/>
</dbReference>
<keyword evidence="3" id="KW-1185">Reference proteome</keyword>
<gene>
    <name evidence="2" type="ORF">GCM10009710_32330</name>
</gene>
<reference evidence="3" key="1">
    <citation type="journal article" date="2019" name="Int. J. Syst. Evol. Microbiol.">
        <title>The Global Catalogue of Microorganisms (GCM) 10K type strain sequencing project: providing services to taxonomists for standard genome sequencing and annotation.</title>
        <authorList>
            <consortium name="The Broad Institute Genomics Platform"/>
            <consortium name="The Broad Institute Genome Sequencing Center for Infectious Disease"/>
            <person name="Wu L."/>
            <person name="Ma J."/>
        </authorList>
    </citation>
    <scope>NUCLEOTIDE SEQUENCE [LARGE SCALE GENOMIC DNA]</scope>
    <source>
        <strain evidence="3">JCM 13518</strain>
    </source>
</reference>
<dbReference type="InterPro" id="IPR039422">
    <property type="entry name" value="MarR/SlyA-like"/>
</dbReference>
<dbReference type="PANTHER" id="PTHR33164">
    <property type="entry name" value="TRANSCRIPTIONAL REGULATOR, MARR FAMILY"/>
    <property type="match status" value="1"/>
</dbReference>
<dbReference type="SMART" id="SM00347">
    <property type="entry name" value="HTH_MARR"/>
    <property type="match status" value="1"/>
</dbReference>
<dbReference type="InterPro" id="IPR036390">
    <property type="entry name" value="WH_DNA-bd_sf"/>
</dbReference>
<dbReference type="EMBL" id="BAAAME010000005">
    <property type="protein sequence ID" value="GAA1749902.1"/>
    <property type="molecule type" value="Genomic_DNA"/>
</dbReference>
<dbReference type="SUPFAM" id="SSF46785">
    <property type="entry name" value="Winged helix' DNA-binding domain"/>
    <property type="match status" value="1"/>
</dbReference>
<feature type="domain" description="HTH marR-type" evidence="1">
    <location>
        <begin position="12"/>
        <end position="144"/>
    </location>
</feature>
<dbReference type="InterPro" id="IPR000835">
    <property type="entry name" value="HTH_MarR-typ"/>
</dbReference>
<dbReference type="InterPro" id="IPR036388">
    <property type="entry name" value="WH-like_DNA-bd_sf"/>
</dbReference>
<comment type="caution">
    <text evidence="2">The sequence shown here is derived from an EMBL/GenBank/DDBJ whole genome shotgun (WGS) entry which is preliminary data.</text>
</comment>
<dbReference type="Pfam" id="PF12802">
    <property type="entry name" value="MarR_2"/>
    <property type="match status" value="1"/>
</dbReference>
<evidence type="ECO:0000259" key="1">
    <source>
        <dbReference type="PROSITE" id="PS50995"/>
    </source>
</evidence>
<dbReference type="PRINTS" id="PR00598">
    <property type="entry name" value="HTHMARR"/>
</dbReference>
<dbReference type="Gene3D" id="1.10.10.10">
    <property type="entry name" value="Winged helix-like DNA-binding domain superfamily/Winged helix DNA-binding domain"/>
    <property type="match status" value="1"/>
</dbReference>
<dbReference type="PANTHER" id="PTHR33164:SF43">
    <property type="entry name" value="HTH-TYPE TRANSCRIPTIONAL REPRESSOR YETL"/>
    <property type="match status" value="1"/>
</dbReference>
<protein>
    <submittedName>
        <fullName evidence="2">MarR family transcriptional regulator</fullName>
    </submittedName>
</protein>
<evidence type="ECO:0000313" key="3">
    <source>
        <dbReference type="Proteomes" id="UP001501057"/>
    </source>
</evidence>
<dbReference type="RefSeq" id="WP_344203478.1">
    <property type="nucleotide sequence ID" value="NZ_BAAAME010000005.1"/>
</dbReference>
<name>A0ABP4W9Q9_9ACTN</name>
<dbReference type="PROSITE" id="PS50995">
    <property type="entry name" value="HTH_MARR_2"/>
    <property type="match status" value="1"/>
</dbReference>
<organism evidence="2 3">
    <name type="scientific">Aeromicrobium alkaliterrae</name>
    <dbReference type="NCBI Taxonomy" id="302168"/>
    <lineage>
        <taxon>Bacteria</taxon>
        <taxon>Bacillati</taxon>
        <taxon>Actinomycetota</taxon>
        <taxon>Actinomycetes</taxon>
        <taxon>Propionibacteriales</taxon>
        <taxon>Nocardioidaceae</taxon>
        <taxon>Aeromicrobium</taxon>
    </lineage>
</organism>
<proteinExistence type="predicted"/>
<sequence>MTSEHDLGPHLRRRLTYLLKRALVSLDELHETHLADSGINVRELGVLLLLADREPGSQQQAAERLGVDRTSMVALLDVLEAKSLVVRRPDAADRRRNVVEITDTGRATLAEATRASDDAERELLSVLGDADATLLRDLLDRINVGGPRGS</sequence>